<keyword evidence="1" id="KW-0732">Signal</keyword>
<dbReference type="Proteomes" id="UP000789595">
    <property type="component" value="Unassembled WGS sequence"/>
</dbReference>
<reference evidence="3" key="1">
    <citation type="submission" date="2021-01" db="EMBL/GenBank/DDBJ databases">
        <authorList>
            <person name="Corre E."/>
            <person name="Pelletier E."/>
            <person name="Niang G."/>
            <person name="Scheremetjew M."/>
            <person name="Finn R."/>
            <person name="Kale V."/>
            <person name="Holt S."/>
            <person name="Cochrane G."/>
            <person name="Meng A."/>
            <person name="Brown T."/>
            <person name="Cohen L."/>
        </authorList>
    </citation>
    <scope>NUCLEOTIDE SEQUENCE</scope>
    <source>
        <strain evidence="3">CCMP1756</strain>
    </source>
</reference>
<dbReference type="Gene3D" id="3.40.525.10">
    <property type="entry name" value="CRAL-TRIO lipid binding domain"/>
    <property type="match status" value="1"/>
</dbReference>
<protein>
    <recommendedName>
        <fullName evidence="2">CRAL-TRIO domain-containing protein</fullName>
    </recommendedName>
</protein>
<feature type="signal peptide" evidence="1">
    <location>
        <begin position="1"/>
        <end position="16"/>
    </location>
</feature>
<dbReference type="PANTHER" id="PTHR45824">
    <property type="entry name" value="GH16843P"/>
    <property type="match status" value="1"/>
</dbReference>
<dbReference type="PANTHER" id="PTHR45824:SF29">
    <property type="entry name" value="GH16843P"/>
    <property type="match status" value="1"/>
</dbReference>
<dbReference type="PROSITE" id="PS50191">
    <property type="entry name" value="CRAL_TRIO"/>
    <property type="match status" value="1"/>
</dbReference>
<name>A0A7S4EDI5_9STRA</name>
<dbReference type="InterPro" id="IPR001251">
    <property type="entry name" value="CRAL-TRIO_dom"/>
</dbReference>
<organism evidence="3">
    <name type="scientific">Pelagomonas calceolata</name>
    <dbReference type="NCBI Taxonomy" id="35677"/>
    <lineage>
        <taxon>Eukaryota</taxon>
        <taxon>Sar</taxon>
        <taxon>Stramenopiles</taxon>
        <taxon>Ochrophyta</taxon>
        <taxon>Pelagophyceae</taxon>
        <taxon>Pelagomonadales</taxon>
        <taxon>Pelagomonadaceae</taxon>
        <taxon>Pelagomonas</taxon>
    </lineage>
</organism>
<evidence type="ECO:0000256" key="1">
    <source>
        <dbReference type="SAM" id="SignalP"/>
    </source>
</evidence>
<dbReference type="InterPro" id="IPR052578">
    <property type="entry name" value="PI_Transfer_CRAL-TRIO"/>
</dbReference>
<dbReference type="InterPro" id="IPR036865">
    <property type="entry name" value="CRAL-TRIO_dom_sf"/>
</dbReference>
<proteinExistence type="predicted"/>
<reference evidence="4" key="2">
    <citation type="submission" date="2021-11" db="EMBL/GenBank/DDBJ databases">
        <authorList>
            <consortium name="Genoscope - CEA"/>
            <person name="William W."/>
        </authorList>
    </citation>
    <scope>NUCLEOTIDE SEQUENCE</scope>
</reference>
<accession>A0A7S4EDI5</accession>
<feature type="chain" id="PRO_5035681140" description="CRAL-TRIO domain-containing protein" evidence="1">
    <location>
        <begin position="17"/>
        <end position="412"/>
    </location>
</feature>
<gene>
    <name evidence="3" type="ORF">PCAL00307_LOCUS21217</name>
    <name evidence="4" type="ORF">PECAL_1P19970</name>
</gene>
<dbReference type="SUPFAM" id="SSF52087">
    <property type="entry name" value="CRAL/TRIO domain"/>
    <property type="match status" value="1"/>
</dbReference>
<evidence type="ECO:0000313" key="3">
    <source>
        <dbReference type="EMBL" id="CAE0705767.1"/>
    </source>
</evidence>
<evidence type="ECO:0000313" key="5">
    <source>
        <dbReference type="Proteomes" id="UP000789595"/>
    </source>
</evidence>
<dbReference type="CDD" id="cd00170">
    <property type="entry name" value="SEC14"/>
    <property type="match status" value="1"/>
</dbReference>
<evidence type="ECO:0000313" key="4">
    <source>
        <dbReference type="EMBL" id="CAH0365551.1"/>
    </source>
</evidence>
<dbReference type="Pfam" id="PF00650">
    <property type="entry name" value="CRAL_TRIO"/>
    <property type="match status" value="1"/>
</dbReference>
<dbReference type="GO" id="GO:0008526">
    <property type="term" value="F:phosphatidylinositol transfer activity"/>
    <property type="evidence" value="ECO:0007669"/>
    <property type="project" value="TreeGrafter"/>
</dbReference>
<dbReference type="EMBL" id="CAKKNE010000001">
    <property type="protein sequence ID" value="CAH0365551.1"/>
    <property type="molecule type" value="Genomic_DNA"/>
</dbReference>
<evidence type="ECO:0000259" key="2">
    <source>
        <dbReference type="PROSITE" id="PS50191"/>
    </source>
</evidence>
<dbReference type="AlphaFoldDB" id="A0A7S4EDI5"/>
<dbReference type="EMBL" id="HBIW01024606">
    <property type="protein sequence ID" value="CAE0705767.1"/>
    <property type="molecule type" value="Transcribed_RNA"/>
</dbReference>
<sequence length="412" mass="44840">MRAILALLLMVSQAAALQTPGRSALRLRGGSDEVVQQEQTNATRSDYVVKGTIGAAGTGALVWGAKATLNFLGRRRAAERRRARSIAVRARRFLRSGLAFTKTVSTRGKTVAAHCTTRCTTLGARACAPLYDCASTYAARSCLLTLRVAEFNNRTASRLFAFINTPIKPATARSQLKAVLRQELRMRPSLLRDARKGKLALDDACLERYLAAAKWSLDFPDRPVVDAIGATAAWRASTVAARAPDSIRAEPAWRRFFWSAGVKTRRKEAVLVLHARHAVDAPLSHLIRVIEGGCRSTQRACVVLDARGAPSSSLFDVAKKMQKALPVFQAHYPGRLGRVVVLEGGRPVSLIWGVLSKLCDEEAKARIAFVDSLDQLDAIVSVAELNGRDAVFAETSRLAQESQAEAPHTLYL</sequence>
<keyword evidence="5" id="KW-1185">Reference proteome</keyword>
<feature type="domain" description="CRAL-TRIO" evidence="2">
    <location>
        <begin position="283"/>
        <end position="412"/>
    </location>
</feature>